<gene>
    <name evidence="2" type="ORF">HNY73_019435</name>
</gene>
<name>A0A8T0E544_ARGBR</name>
<feature type="compositionally biased region" description="Basic and acidic residues" evidence="1">
    <location>
        <begin position="185"/>
        <end position="206"/>
    </location>
</feature>
<evidence type="ECO:0000313" key="2">
    <source>
        <dbReference type="EMBL" id="KAF8766366.1"/>
    </source>
</evidence>
<dbReference type="InterPro" id="IPR011993">
    <property type="entry name" value="PH-like_dom_sf"/>
</dbReference>
<dbReference type="AlphaFoldDB" id="A0A8T0E544"/>
<dbReference type="Gene3D" id="2.30.29.30">
    <property type="entry name" value="Pleckstrin-homology domain (PH domain)/Phosphotyrosine-binding domain (PTB)"/>
    <property type="match status" value="1"/>
</dbReference>
<sequence length="230" mass="25988">MEWLRLYLPQSDAFAEEGADQDEETSMPLQMIIKGMTMGTVMYKVKTSDKWYRRKYKVDIQNMRLSYAPSSKPFWRGKITSACKCGSFAGSGTNIVDLFDLEEVRKGWNSDVFNKLQAKFRRKLQKTLHPQLLSKTPRGELLLAHHRACALRRRSDCAQYPCPGRMGEGTAAAHGLLQAHAGAARRREVVEGAGEEGGRERQRQPELRGMSRPAQPAQHRHEEEGGTKAV</sequence>
<protein>
    <submittedName>
        <fullName evidence="2">Uncharacterized protein</fullName>
    </submittedName>
</protein>
<accession>A0A8T0E544</accession>
<proteinExistence type="predicted"/>
<reference evidence="2" key="1">
    <citation type="journal article" date="2020" name="bioRxiv">
        <title>Chromosome-level reference genome of the European wasp spider Argiope bruennichi: a resource for studies on range expansion and evolutionary adaptation.</title>
        <authorList>
            <person name="Sheffer M.M."/>
            <person name="Hoppe A."/>
            <person name="Krehenwinkel H."/>
            <person name="Uhl G."/>
            <person name="Kuss A.W."/>
            <person name="Jensen L."/>
            <person name="Jensen C."/>
            <person name="Gillespie R.G."/>
            <person name="Hoff K.J."/>
            <person name="Prost S."/>
        </authorList>
    </citation>
    <scope>NUCLEOTIDE SEQUENCE</scope>
</reference>
<feature type="region of interest" description="Disordered" evidence="1">
    <location>
        <begin position="184"/>
        <end position="230"/>
    </location>
</feature>
<dbReference type="EMBL" id="JABXBU010002230">
    <property type="protein sequence ID" value="KAF8766366.1"/>
    <property type="molecule type" value="Genomic_DNA"/>
</dbReference>
<keyword evidence="3" id="KW-1185">Reference proteome</keyword>
<comment type="caution">
    <text evidence="2">The sequence shown here is derived from an EMBL/GenBank/DDBJ whole genome shotgun (WGS) entry which is preliminary data.</text>
</comment>
<organism evidence="2 3">
    <name type="scientific">Argiope bruennichi</name>
    <name type="common">Wasp spider</name>
    <name type="synonym">Aranea bruennichi</name>
    <dbReference type="NCBI Taxonomy" id="94029"/>
    <lineage>
        <taxon>Eukaryota</taxon>
        <taxon>Metazoa</taxon>
        <taxon>Ecdysozoa</taxon>
        <taxon>Arthropoda</taxon>
        <taxon>Chelicerata</taxon>
        <taxon>Arachnida</taxon>
        <taxon>Araneae</taxon>
        <taxon>Araneomorphae</taxon>
        <taxon>Entelegynae</taxon>
        <taxon>Araneoidea</taxon>
        <taxon>Araneidae</taxon>
        <taxon>Argiope</taxon>
    </lineage>
</organism>
<evidence type="ECO:0000256" key="1">
    <source>
        <dbReference type="SAM" id="MobiDB-lite"/>
    </source>
</evidence>
<dbReference type="Proteomes" id="UP000807504">
    <property type="component" value="Unassembled WGS sequence"/>
</dbReference>
<evidence type="ECO:0000313" key="3">
    <source>
        <dbReference type="Proteomes" id="UP000807504"/>
    </source>
</evidence>
<reference evidence="2" key="2">
    <citation type="submission" date="2020-06" db="EMBL/GenBank/DDBJ databases">
        <authorList>
            <person name="Sheffer M."/>
        </authorList>
    </citation>
    <scope>NUCLEOTIDE SEQUENCE</scope>
</reference>
<feature type="compositionally biased region" description="Basic and acidic residues" evidence="1">
    <location>
        <begin position="219"/>
        <end position="230"/>
    </location>
</feature>